<evidence type="ECO:0000259" key="2">
    <source>
        <dbReference type="Pfam" id="PF20151"/>
    </source>
</evidence>
<feature type="transmembrane region" description="Helical" evidence="1">
    <location>
        <begin position="71"/>
        <end position="91"/>
    </location>
</feature>
<keyword evidence="1" id="KW-0472">Membrane</keyword>
<feature type="transmembrane region" description="Helical" evidence="1">
    <location>
        <begin position="20"/>
        <end position="37"/>
    </location>
</feature>
<keyword evidence="1" id="KW-0812">Transmembrane</keyword>
<evidence type="ECO:0000256" key="1">
    <source>
        <dbReference type="SAM" id="Phobius"/>
    </source>
</evidence>
<feature type="domain" description="DUF6533" evidence="2">
    <location>
        <begin position="3"/>
        <end position="43"/>
    </location>
</feature>
<dbReference type="Pfam" id="PF20151">
    <property type="entry name" value="DUF6533"/>
    <property type="match status" value="1"/>
</dbReference>
<dbReference type="EMBL" id="ML145190">
    <property type="protein sequence ID" value="TBU54376.1"/>
    <property type="molecule type" value="Genomic_DNA"/>
</dbReference>
<evidence type="ECO:0000313" key="3">
    <source>
        <dbReference type="EMBL" id="TBU54376.1"/>
    </source>
</evidence>
<name>A0A4Q9PJV6_9APHY</name>
<reference evidence="3 4" key="1">
    <citation type="submission" date="2019-01" db="EMBL/GenBank/DDBJ databases">
        <title>Draft genome sequences of three monokaryotic isolates of the white-rot basidiomycete fungus Dichomitus squalens.</title>
        <authorList>
            <consortium name="DOE Joint Genome Institute"/>
            <person name="Lopez S.C."/>
            <person name="Andreopoulos B."/>
            <person name="Pangilinan J."/>
            <person name="Lipzen A."/>
            <person name="Riley R."/>
            <person name="Ahrendt S."/>
            <person name="Ng V."/>
            <person name="Barry K."/>
            <person name="Daum C."/>
            <person name="Grigoriev I.V."/>
            <person name="Hilden K.S."/>
            <person name="Makela M.R."/>
            <person name="de Vries R.P."/>
        </authorList>
    </citation>
    <scope>NUCLEOTIDE SEQUENCE [LARGE SCALE GENOMIC DNA]</scope>
    <source>
        <strain evidence="3 4">CBS 464.89</strain>
    </source>
</reference>
<accession>A0A4Q9PJV6</accession>
<keyword evidence="1" id="KW-1133">Transmembrane helix</keyword>
<dbReference type="InterPro" id="IPR045340">
    <property type="entry name" value="DUF6533"/>
</dbReference>
<feature type="non-terminal residue" evidence="3">
    <location>
        <position position="1"/>
    </location>
</feature>
<proteinExistence type="predicted"/>
<organism evidence="3 4">
    <name type="scientific">Dichomitus squalens</name>
    <dbReference type="NCBI Taxonomy" id="114155"/>
    <lineage>
        <taxon>Eukaryota</taxon>
        <taxon>Fungi</taxon>
        <taxon>Dikarya</taxon>
        <taxon>Basidiomycota</taxon>
        <taxon>Agaricomycotina</taxon>
        <taxon>Agaricomycetes</taxon>
        <taxon>Polyporales</taxon>
        <taxon>Polyporaceae</taxon>
        <taxon>Dichomitus</taxon>
    </lineage>
</organism>
<dbReference type="AlphaFoldDB" id="A0A4Q9PJV6"/>
<dbReference type="Proteomes" id="UP000292082">
    <property type="component" value="Unassembled WGS sequence"/>
</dbReference>
<sequence length="280" mass="30873">YVSAALFVYDFILTFESEVMLFWMGRYLSGATVLFLLNRYSTLASQIVGVLPYPSSVETHSECIHSTRTSYIALVVVTALQYLPWAAFSALRSYALCPDLYRWPVSASVFALSSVPIITNMWGDLYRFSVVSDPVSGMEVTTPVSASTRIQLAVATRSSLIASDLIVLCVTWYRTYESAKLSIRGLGRRSFASILCLNGGPPPDAHHDAVSSLTSMLTSRFLIDLQKVQRKLADSSRSVSLGELALQPQPSRKTGRLIESLGAQLSFHEYGEENEDEDAS</sequence>
<evidence type="ECO:0000313" key="4">
    <source>
        <dbReference type="Proteomes" id="UP000292082"/>
    </source>
</evidence>
<gene>
    <name evidence="3" type="ORF">BD310DRAFT_828150</name>
</gene>
<keyword evidence="4" id="KW-1185">Reference proteome</keyword>
<protein>
    <recommendedName>
        <fullName evidence="2">DUF6533 domain-containing protein</fullName>
    </recommendedName>
</protein>